<dbReference type="EMBL" id="MRBO01000120">
    <property type="protein sequence ID" value="KAB2586820.1"/>
    <property type="molecule type" value="Genomic_DNA"/>
</dbReference>
<gene>
    <name evidence="3" type="ORF">BS297_03290</name>
    <name evidence="4" type="ORF">I3517_23805</name>
    <name evidence="5" type="ORF">QIE55_05550</name>
</gene>
<dbReference type="KEGG" id="reb:XU06_05345"/>
<dbReference type="InterPro" id="IPR001387">
    <property type="entry name" value="Cro/C1-type_HTH"/>
</dbReference>
<sequence>MTGKAGDNNVREHRRLAGLTQAQLATAGQVSRQSIVSVERGDYAPSVYLALRLALALGTTVEALFPLPESALTAEIPEETA</sequence>
<name>A0A0C3AB50_RHOER</name>
<dbReference type="Proteomes" id="UP001230933">
    <property type="component" value="Chromosome"/>
</dbReference>
<reference evidence="3 6" key="1">
    <citation type="journal article" date="2017" name="Poromechanics V (2013)">
        <title>Genomic Characterization of the Arsenic-Tolerant Actinobacterium, &lt;i&gt;Rhodococcus erythropolis&lt;/i&gt; S43.</title>
        <authorList>
            <person name="Retamal-Morales G."/>
            <person name="Mehnert M."/>
            <person name="Schwabe R."/>
            <person name="Tischler D."/>
            <person name="Schloemann M."/>
            <person name="Levican G.J."/>
        </authorList>
    </citation>
    <scope>NUCLEOTIDE SEQUENCE [LARGE SCALE GENOMIC DNA]</scope>
    <source>
        <strain evidence="3 6">S43</strain>
    </source>
</reference>
<dbReference type="Proteomes" id="UP000325576">
    <property type="component" value="Unassembled WGS sequence"/>
</dbReference>
<evidence type="ECO:0000313" key="7">
    <source>
        <dbReference type="Proteomes" id="UP000627573"/>
    </source>
</evidence>
<dbReference type="SUPFAM" id="SSF47413">
    <property type="entry name" value="lambda repressor-like DNA-binding domains"/>
    <property type="match status" value="1"/>
</dbReference>
<dbReference type="Gene3D" id="1.10.260.40">
    <property type="entry name" value="lambda repressor-like DNA-binding domains"/>
    <property type="match status" value="1"/>
</dbReference>
<dbReference type="GeneID" id="57488743"/>
<evidence type="ECO:0000259" key="2">
    <source>
        <dbReference type="PROSITE" id="PS50943"/>
    </source>
</evidence>
<evidence type="ECO:0000313" key="3">
    <source>
        <dbReference type="EMBL" id="KAB2586820.1"/>
    </source>
</evidence>
<evidence type="ECO:0000313" key="6">
    <source>
        <dbReference type="Proteomes" id="UP000325576"/>
    </source>
</evidence>
<dbReference type="AlphaFoldDB" id="A0A0C3AB50"/>
<evidence type="ECO:0000313" key="5">
    <source>
        <dbReference type="EMBL" id="WGV50688.1"/>
    </source>
</evidence>
<reference evidence="4 7" key="2">
    <citation type="submission" date="2020-12" db="EMBL/GenBank/DDBJ databases">
        <title>Draft genome sequence of furan degrading bacterial strain FUR100.</title>
        <authorList>
            <person name="Woiski C."/>
        </authorList>
    </citation>
    <scope>NUCLEOTIDE SEQUENCE [LARGE SCALE GENOMIC DNA]</scope>
    <source>
        <strain evidence="4 7">FUR100</strain>
    </source>
</reference>
<proteinExistence type="predicted"/>
<dbReference type="PANTHER" id="PTHR46558">
    <property type="entry name" value="TRACRIPTIONAL REGULATORY PROTEIN-RELATED-RELATED"/>
    <property type="match status" value="1"/>
</dbReference>
<reference evidence="5" key="3">
    <citation type="submission" date="2023-08" db="EMBL/GenBank/DDBJ databases">
        <title>Isolation and Characterization of Rhodococcus erythropolis MGMM8.</title>
        <authorList>
            <person name="Diabankana R.G.C."/>
            <person name="Afordoanyi D.M."/>
            <person name="Validov S.Z."/>
        </authorList>
    </citation>
    <scope>NUCLEOTIDE SEQUENCE</scope>
    <source>
        <strain evidence="5">MGMM8</strain>
    </source>
</reference>
<dbReference type="PROSITE" id="PS50943">
    <property type="entry name" value="HTH_CROC1"/>
    <property type="match status" value="1"/>
</dbReference>
<dbReference type="PANTHER" id="PTHR46558:SF4">
    <property type="entry name" value="DNA-BIDING PHAGE PROTEIN"/>
    <property type="match status" value="1"/>
</dbReference>
<keyword evidence="7" id="KW-1185">Reference proteome</keyword>
<accession>A0A0C3AB50</accession>
<dbReference type="Proteomes" id="UP000627573">
    <property type="component" value="Unassembled WGS sequence"/>
</dbReference>
<dbReference type="EMBL" id="JAECSB010000083">
    <property type="protein sequence ID" value="MBH5145626.1"/>
    <property type="molecule type" value="Genomic_DNA"/>
</dbReference>
<dbReference type="RefSeq" id="WP_019747144.1">
    <property type="nucleotide sequence ID" value="NZ_AP018733.1"/>
</dbReference>
<evidence type="ECO:0000313" key="4">
    <source>
        <dbReference type="EMBL" id="MBH5145626.1"/>
    </source>
</evidence>
<dbReference type="SMART" id="SM00530">
    <property type="entry name" value="HTH_XRE"/>
    <property type="match status" value="1"/>
</dbReference>
<evidence type="ECO:0000256" key="1">
    <source>
        <dbReference type="ARBA" id="ARBA00023125"/>
    </source>
</evidence>
<organism evidence="4 7">
    <name type="scientific">Rhodococcus erythropolis</name>
    <name type="common">Arthrobacter picolinophilus</name>
    <dbReference type="NCBI Taxonomy" id="1833"/>
    <lineage>
        <taxon>Bacteria</taxon>
        <taxon>Bacillati</taxon>
        <taxon>Actinomycetota</taxon>
        <taxon>Actinomycetes</taxon>
        <taxon>Mycobacteriales</taxon>
        <taxon>Nocardiaceae</taxon>
        <taxon>Rhodococcus</taxon>
        <taxon>Rhodococcus erythropolis group</taxon>
    </lineage>
</organism>
<dbReference type="Pfam" id="PF01381">
    <property type="entry name" value="HTH_3"/>
    <property type="match status" value="1"/>
</dbReference>
<feature type="domain" description="HTH cro/C1-type" evidence="2">
    <location>
        <begin position="10"/>
        <end position="64"/>
    </location>
</feature>
<dbReference type="GO" id="GO:0003677">
    <property type="term" value="F:DNA binding"/>
    <property type="evidence" value="ECO:0007669"/>
    <property type="project" value="UniProtKB-KW"/>
</dbReference>
<keyword evidence="1" id="KW-0238">DNA-binding</keyword>
<protein>
    <submittedName>
        <fullName evidence="4">Helix-turn-helix domain-containing protein</fullName>
    </submittedName>
    <submittedName>
        <fullName evidence="3">Transcriptional regulator</fullName>
    </submittedName>
</protein>
<dbReference type="InterPro" id="IPR010982">
    <property type="entry name" value="Lambda_DNA-bd_dom_sf"/>
</dbReference>
<dbReference type="CDD" id="cd00093">
    <property type="entry name" value="HTH_XRE"/>
    <property type="match status" value="1"/>
</dbReference>
<dbReference type="EMBL" id="CP124545">
    <property type="protein sequence ID" value="WGV50688.1"/>
    <property type="molecule type" value="Genomic_DNA"/>
</dbReference>